<evidence type="ECO:0000313" key="3">
    <source>
        <dbReference type="Proteomes" id="UP000229757"/>
    </source>
</evidence>
<accession>A0A2K8KS71</accession>
<dbReference type="InterPro" id="IPR036059">
    <property type="entry name" value="TldD/PmbA_sf"/>
</dbReference>
<sequence>MKWNDHPALRALHQNLTRYMAEHADVADWQIRAQYSEGCQSLLLGTAGNALSVYQDRNVDDLALSLTLYCPSPDGTLMGSSSGSIDPRANLNEQLALIHSSALLAMNPFYPLADKPTGAYPKVESADARLVNHLGQTHADLIARIAAHSLTLQAVQINSAELFSNVHHQLLQSSNGIDARKVSTDLYFEVAMERAPGPNDQEVLKYWHFVGLDDADLEAKLDAVAIETLMTVAAELPPSRDQATILIDSYGISKLVAALVNQLDAASEFAKGPHLLPGDSVLTGTPQAGTDQLSVSVDPSLAQMAKSSPFTAEGLIAQKAEVIVNNQVLTQLIDARMAHYLGKAVNGISGNLVVNSGSLSKAELLSSAKEVIEILDFSSLLVNAATLTWSSEIKLGRLYRQGQFVATLKGGIVSGNVRASLGGFKFSAQRVKRNTVGGYFEAASGYDGPEHMLIWTGIQIAGQAENS</sequence>
<keyword evidence="3" id="KW-1185">Reference proteome</keyword>
<dbReference type="RefSeq" id="WP_100257826.1">
    <property type="nucleotide sequence ID" value="NZ_CP011797.1"/>
</dbReference>
<gene>
    <name evidence="2" type="ORF">REIFOR_02452</name>
</gene>
<dbReference type="Proteomes" id="UP000229757">
    <property type="component" value="Chromosome"/>
</dbReference>
<dbReference type="PANTHER" id="PTHR43421:SF1">
    <property type="entry name" value="METALLOPROTEASE PMBA"/>
    <property type="match status" value="1"/>
</dbReference>
<evidence type="ECO:0000313" key="2">
    <source>
        <dbReference type="EMBL" id="ATX77577.1"/>
    </source>
</evidence>
<dbReference type="KEGG" id="rfo:REIFOR_02452"/>
<dbReference type="PANTHER" id="PTHR43421">
    <property type="entry name" value="METALLOPROTEASE PMBA"/>
    <property type="match status" value="1"/>
</dbReference>
<name>A0A2K8KS71_9GAMM</name>
<feature type="domain" description="Metalloprotease TldD/E C-terminal" evidence="1">
    <location>
        <begin position="266"/>
        <end position="426"/>
    </location>
</feature>
<dbReference type="Pfam" id="PF19289">
    <property type="entry name" value="PmbA_TldD_3rd"/>
    <property type="match status" value="1"/>
</dbReference>
<dbReference type="OrthoDB" id="9794375at2"/>
<dbReference type="AlphaFoldDB" id="A0A2K8KS71"/>
<reference evidence="2 3" key="1">
    <citation type="journal article" date="2017" name="Environ. Microbiol.">
        <title>Genomic and physiological analyses of 'Reinekea forsetii' reveal a versatile opportunistic lifestyle during spring algae blooms.</title>
        <authorList>
            <person name="Avci B."/>
            <person name="Hahnke R.L."/>
            <person name="Chafee M."/>
            <person name="Fischer T."/>
            <person name="Gruber-Vodicka H."/>
            <person name="Tegetmeyer H.E."/>
            <person name="Harder J."/>
            <person name="Fuchs B.M."/>
            <person name="Amann R.I."/>
            <person name="Teeling H."/>
        </authorList>
    </citation>
    <scope>NUCLEOTIDE SEQUENCE [LARGE SCALE GENOMIC DNA]</scope>
    <source>
        <strain evidence="2 3">Hel1_31_D35</strain>
    </source>
</reference>
<dbReference type="InterPro" id="IPR047657">
    <property type="entry name" value="PmbA"/>
</dbReference>
<dbReference type="GO" id="GO:0008237">
    <property type="term" value="F:metallopeptidase activity"/>
    <property type="evidence" value="ECO:0007669"/>
    <property type="project" value="InterPro"/>
</dbReference>
<dbReference type="InterPro" id="IPR045569">
    <property type="entry name" value="Metalloprtase-TldD/E_C"/>
</dbReference>
<evidence type="ECO:0000259" key="1">
    <source>
        <dbReference type="Pfam" id="PF19289"/>
    </source>
</evidence>
<dbReference type="EMBL" id="CP011797">
    <property type="protein sequence ID" value="ATX77577.1"/>
    <property type="molecule type" value="Genomic_DNA"/>
</dbReference>
<dbReference type="SUPFAM" id="SSF111283">
    <property type="entry name" value="Putative modulator of DNA gyrase, PmbA/TldD"/>
    <property type="match status" value="1"/>
</dbReference>
<dbReference type="GO" id="GO:0006508">
    <property type="term" value="P:proteolysis"/>
    <property type="evidence" value="ECO:0007669"/>
    <property type="project" value="InterPro"/>
</dbReference>
<dbReference type="GO" id="GO:0005829">
    <property type="term" value="C:cytosol"/>
    <property type="evidence" value="ECO:0007669"/>
    <property type="project" value="TreeGrafter"/>
</dbReference>
<organism evidence="2 3">
    <name type="scientific">Reinekea forsetii</name>
    <dbReference type="NCBI Taxonomy" id="1336806"/>
    <lineage>
        <taxon>Bacteria</taxon>
        <taxon>Pseudomonadati</taxon>
        <taxon>Pseudomonadota</taxon>
        <taxon>Gammaproteobacteria</taxon>
        <taxon>Oceanospirillales</taxon>
        <taxon>Saccharospirillaceae</taxon>
        <taxon>Reinekea</taxon>
    </lineage>
</organism>
<protein>
    <submittedName>
        <fullName evidence="2">Peptidase, U62 family</fullName>
    </submittedName>
</protein>
<proteinExistence type="predicted"/>